<dbReference type="GO" id="GO:0018576">
    <property type="term" value="F:catechol 1,2-dioxygenase activity"/>
    <property type="evidence" value="ECO:0007669"/>
    <property type="project" value="UniProtKB-EC"/>
</dbReference>
<dbReference type="Pfam" id="PF00775">
    <property type="entry name" value="Dioxygenase_C"/>
    <property type="match status" value="1"/>
</dbReference>
<evidence type="ECO:0000313" key="9">
    <source>
        <dbReference type="Proteomes" id="UP000552700"/>
    </source>
</evidence>
<keyword evidence="3" id="KW-0479">Metal-binding</keyword>
<dbReference type="CDD" id="cd03461">
    <property type="entry name" value="1_2-HQD"/>
    <property type="match status" value="1"/>
</dbReference>
<sequence>MQDSLSPYAGSDDGLFDVEHSADVVNARIDDRVSPRLAEVMRIVTRHAHAAVKEAALTSDEWMTAIQFLTETGHMSTAWRQEFILLSDVLGISMLVDGLNHQRPIGASENTVLGPFHIADAPRLQHGDTISLDAKGEPTLVLGKVTDTAGRPVVGASLDVWQANDDGFYDVQQPDVQPKWNLRGIFETDNDGQYWFKSVKPRYYPIPDDGPVGKMLAKLGRHPNRPAHLHFIVDAPGYETVVTHIFTPDCPYLREDAVFGVKRSLIADFQHIEDAAEQERYGFTGPFWKVECDFVLVASGNPSEC</sequence>
<dbReference type="InterPro" id="IPR000627">
    <property type="entry name" value="Intradiol_dOase_C"/>
</dbReference>
<evidence type="ECO:0000256" key="3">
    <source>
        <dbReference type="ARBA" id="ARBA00022723"/>
    </source>
</evidence>
<dbReference type="PROSITE" id="PS00083">
    <property type="entry name" value="INTRADIOL_DIOXYGENAS"/>
    <property type="match status" value="1"/>
</dbReference>
<feature type="domain" description="Intradiol ring-cleavage dioxygenases" evidence="7">
    <location>
        <begin position="141"/>
        <end position="169"/>
    </location>
</feature>
<dbReference type="PANTHER" id="PTHR33711">
    <property type="entry name" value="DIOXYGENASE, PUTATIVE (AFU_ORTHOLOGUE AFUA_2G02910)-RELATED"/>
    <property type="match status" value="1"/>
</dbReference>
<evidence type="ECO:0000313" key="8">
    <source>
        <dbReference type="EMBL" id="MBB6123055.1"/>
    </source>
</evidence>
<evidence type="ECO:0000259" key="7">
    <source>
        <dbReference type="PROSITE" id="PS00083"/>
    </source>
</evidence>
<keyword evidence="4 8" id="KW-0223">Dioxygenase</keyword>
<name>A0A841J368_9SPHN</name>
<dbReference type="InterPro" id="IPR015889">
    <property type="entry name" value="Intradiol_dOase_core"/>
</dbReference>
<dbReference type="InterPro" id="IPR007535">
    <property type="entry name" value="Catechol_dOase_N"/>
</dbReference>
<keyword evidence="5 8" id="KW-0560">Oxidoreductase</keyword>
<protein>
    <submittedName>
        <fullName evidence="8">Catechol 1,2-dioxygenase</fullName>
        <ecNumber evidence="8">1.13.11.1</ecNumber>
    </submittedName>
</protein>
<organism evidence="8 9">
    <name type="scientific">Sphingobium subterraneum</name>
    <dbReference type="NCBI Taxonomy" id="627688"/>
    <lineage>
        <taxon>Bacteria</taxon>
        <taxon>Pseudomonadati</taxon>
        <taxon>Pseudomonadota</taxon>
        <taxon>Alphaproteobacteria</taxon>
        <taxon>Sphingomonadales</taxon>
        <taxon>Sphingomonadaceae</taxon>
        <taxon>Sphingobium</taxon>
    </lineage>
</organism>
<dbReference type="Proteomes" id="UP000552700">
    <property type="component" value="Unassembled WGS sequence"/>
</dbReference>
<dbReference type="RefSeq" id="WP_184077659.1">
    <property type="nucleotide sequence ID" value="NZ_JACIJP010000001.1"/>
</dbReference>
<dbReference type="Gene3D" id="2.60.130.10">
    <property type="entry name" value="Aromatic compound dioxygenase"/>
    <property type="match status" value="1"/>
</dbReference>
<proteinExistence type="inferred from homology"/>
<comment type="caution">
    <text evidence="8">The sequence shown here is derived from an EMBL/GenBank/DDBJ whole genome shotgun (WGS) entry which is preliminary data.</text>
</comment>
<evidence type="ECO:0000256" key="6">
    <source>
        <dbReference type="ARBA" id="ARBA00023004"/>
    </source>
</evidence>
<gene>
    <name evidence="8" type="ORF">FHS92_000762</name>
</gene>
<dbReference type="PANTHER" id="PTHR33711:SF7">
    <property type="entry name" value="INTRADIOL RING-CLEAVAGE DIOXYGENASES DOMAIN-CONTAINING PROTEIN-RELATED"/>
    <property type="match status" value="1"/>
</dbReference>
<comment type="similarity">
    <text evidence="2">Belongs to the intradiol ring-cleavage dioxygenase family.</text>
</comment>
<comment type="cofactor">
    <cofactor evidence="1">
        <name>Fe(3+)</name>
        <dbReference type="ChEBI" id="CHEBI:29034"/>
    </cofactor>
</comment>
<keyword evidence="6" id="KW-0408">Iron</keyword>
<dbReference type="InterPro" id="IPR050770">
    <property type="entry name" value="Intradiol_RC_Dioxygenase"/>
</dbReference>
<evidence type="ECO:0000256" key="5">
    <source>
        <dbReference type="ARBA" id="ARBA00023002"/>
    </source>
</evidence>
<dbReference type="EMBL" id="JACIJP010000001">
    <property type="protein sequence ID" value="MBB6123055.1"/>
    <property type="molecule type" value="Genomic_DNA"/>
</dbReference>
<dbReference type="GO" id="GO:0009712">
    <property type="term" value="P:catechol-containing compound metabolic process"/>
    <property type="evidence" value="ECO:0007669"/>
    <property type="project" value="InterPro"/>
</dbReference>
<evidence type="ECO:0000256" key="4">
    <source>
        <dbReference type="ARBA" id="ARBA00022964"/>
    </source>
</evidence>
<dbReference type="AlphaFoldDB" id="A0A841J368"/>
<keyword evidence="9" id="KW-1185">Reference proteome</keyword>
<evidence type="ECO:0000256" key="2">
    <source>
        <dbReference type="ARBA" id="ARBA00007825"/>
    </source>
</evidence>
<dbReference type="EC" id="1.13.11.1" evidence="8"/>
<dbReference type="GO" id="GO:0008199">
    <property type="term" value="F:ferric iron binding"/>
    <property type="evidence" value="ECO:0007669"/>
    <property type="project" value="InterPro"/>
</dbReference>
<dbReference type="Pfam" id="PF04444">
    <property type="entry name" value="Dioxygenase_N"/>
    <property type="match status" value="1"/>
</dbReference>
<accession>A0A841J368</accession>
<evidence type="ECO:0000256" key="1">
    <source>
        <dbReference type="ARBA" id="ARBA00001965"/>
    </source>
</evidence>
<dbReference type="SUPFAM" id="SSF49482">
    <property type="entry name" value="Aromatic compound dioxygenase"/>
    <property type="match status" value="1"/>
</dbReference>
<reference evidence="8 9" key="1">
    <citation type="submission" date="2020-08" db="EMBL/GenBank/DDBJ databases">
        <title>Genomic Encyclopedia of Type Strains, Phase IV (KMG-IV): sequencing the most valuable type-strain genomes for metagenomic binning, comparative biology and taxonomic classification.</title>
        <authorList>
            <person name="Goeker M."/>
        </authorList>
    </citation>
    <scope>NUCLEOTIDE SEQUENCE [LARGE SCALE GENOMIC DNA]</scope>
    <source>
        <strain evidence="8 9">DSM 102255</strain>
    </source>
</reference>
<dbReference type="InterPro" id="IPR039390">
    <property type="entry name" value="1_2-HQD/HQD"/>
</dbReference>